<dbReference type="Proteomes" id="UP000652761">
    <property type="component" value="Unassembled WGS sequence"/>
</dbReference>
<protein>
    <submittedName>
        <fullName evidence="2">Uncharacterized protein</fullName>
    </submittedName>
</protein>
<feature type="compositionally biased region" description="Polar residues" evidence="1">
    <location>
        <begin position="25"/>
        <end position="36"/>
    </location>
</feature>
<evidence type="ECO:0000313" key="3">
    <source>
        <dbReference type="Proteomes" id="UP000652761"/>
    </source>
</evidence>
<proteinExistence type="predicted"/>
<keyword evidence="3" id="KW-1185">Reference proteome</keyword>
<reference evidence="2" key="1">
    <citation type="submission" date="2017-07" db="EMBL/GenBank/DDBJ databases">
        <title>Taro Niue Genome Assembly and Annotation.</title>
        <authorList>
            <person name="Atibalentja N."/>
            <person name="Keating K."/>
            <person name="Fields C.J."/>
        </authorList>
    </citation>
    <scope>NUCLEOTIDE SEQUENCE</scope>
    <source>
        <strain evidence="2">Niue_2</strain>
        <tissue evidence="2">Leaf</tissue>
    </source>
</reference>
<organism evidence="2 3">
    <name type="scientific">Colocasia esculenta</name>
    <name type="common">Wild taro</name>
    <name type="synonym">Arum esculentum</name>
    <dbReference type="NCBI Taxonomy" id="4460"/>
    <lineage>
        <taxon>Eukaryota</taxon>
        <taxon>Viridiplantae</taxon>
        <taxon>Streptophyta</taxon>
        <taxon>Embryophyta</taxon>
        <taxon>Tracheophyta</taxon>
        <taxon>Spermatophyta</taxon>
        <taxon>Magnoliopsida</taxon>
        <taxon>Liliopsida</taxon>
        <taxon>Araceae</taxon>
        <taxon>Aroideae</taxon>
        <taxon>Colocasieae</taxon>
        <taxon>Colocasia</taxon>
    </lineage>
</organism>
<name>A0A843TAZ0_COLES</name>
<evidence type="ECO:0000313" key="2">
    <source>
        <dbReference type="EMBL" id="MQL69128.1"/>
    </source>
</evidence>
<sequence>MNSPVENLSTENVITTAGMTPLSEDMSSIKGQNSSGMELPFEASRNLEKLSEFSDSFVQWVTYGQTICH</sequence>
<dbReference type="AlphaFoldDB" id="A0A843TAZ0"/>
<evidence type="ECO:0000256" key="1">
    <source>
        <dbReference type="SAM" id="MobiDB-lite"/>
    </source>
</evidence>
<comment type="caution">
    <text evidence="2">The sequence shown here is derived from an EMBL/GenBank/DDBJ whole genome shotgun (WGS) entry which is preliminary data.</text>
</comment>
<dbReference type="OrthoDB" id="1742845at2759"/>
<accession>A0A843TAZ0</accession>
<feature type="region of interest" description="Disordered" evidence="1">
    <location>
        <begin position="18"/>
        <end position="37"/>
    </location>
</feature>
<dbReference type="EMBL" id="NMUH01000029">
    <property type="protein sequence ID" value="MQL69128.1"/>
    <property type="molecule type" value="Genomic_DNA"/>
</dbReference>
<gene>
    <name evidence="2" type="ORF">Taro_001435</name>
</gene>